<dbReference type="PANTHER" id="PTHR23100">
    <property type="entry name" value="ARGININE BIOSYNTHESIS BIFUNCTIONAL PROTEIN ARGJ"/>
    <property type="match status" value="1"/>
</dbReference>
<protein>
    <recommendedName>
        <fullName evidence="7">Arginine biosynthesis bifunctional protein ArgJ, mitochondrial</fullName>
    </recommendedName>
    <domain>
        <recommendedName>
            <fullName evidence="7">Glutamate N-acetyltransferase</fullName>
            <shortName evidence="7">GAT</shortName>
            <ecNumber evidence="7">2.3.1.35</ecNumber>
        </recommendedName>
        <alternativeName>
            <fullName evidence="7">Ornithine acetyltransferase</fullName>
            <shortName evidence="7">OATase</shortName>
        </alternativeName>
        <alternativeName>
            <fullName evidence="7">Ornithine transacetylase</fullName>
        </alternativeName>
    </domain>
    <domain>
        <recommendedName>
            <fullName evidence="7">Amino-acid acetyltransferase</fullName>
            <ecNumber evidence="7">2.3.1.1</ecNumber>
        </recommendedName>
        <alternativeName>
            <fullName evidence="7">N-acetylglutamate synthase</fullName>
            <shortName evidence="7">AGS</shortName>
        </alternativeName>
    </domain>
    <component>
        <recommendedName>
            <fullName evidence="7">Arginine biosynthesis bifunctional protein ArgJ alpha chain</fullName>
        </recommendedName>
    </component>
    <component>
        <recommendedName>
            <fullName evidence="7">Arginine biosynthesis bifunctional protein ArgJ beta chain</fullName>
        </recommendedName>
    </component>
</protein>
<feature type="chain" id="PRO_5041026277" description="Arginine biosynthesis bifunctional protein ArgJ alpha chain" evidence="7">
    <location>
        <begin position="1"/>
        <end position="236"/>
    </location>
</feature>
<comment type="subunit">
    <text evidence="7">Heterodimer of an alpha and a beta chain.</text>
</comment>
<comment type="catalytic activity">
    <reaction evidence="7">
        <text>N(2)-acetyl-L-ornithine + L-glutamate = N-acetyl-L-glutamate + L-ornithine</text>
        <dbReference type="Rhea" id="RHEA:15349"/>
        <dbReference type="ChEBI" id="CHEBI:29985"/>
        <dbReference type="ChEBI" id="CHEBI:44337"/>
        <dbReference type="ChEBI" id="CHEBI:46911"/>
        <dbReference type="ChEBI" id="CHEBI:57805"/>
        <dbReference type="EC" id="2.3.1.35"/>
    </reaction>
</comment>
<keyword evidence="4 7" id="KW-0068">Autocatalytic cleavage</keyword>
<feature type="active site" description="Nucleophile" evidence="7">
    <location>
        <position position="237"/>
    </location>
</feature>
<evidence type="ECO:0000313" key="8">
    <source>
        <dbReference type="EMBL" id="GMI15593.1"/>
    </source>
</evidence>
<dbReference type="EC" id="2.3.1.35" evidence="7"/>
<gene>
    <name evidence="8" type="ORF">TrLO_g14949</name>
</gene>
<proteinExistence type="inferred from homology"/>
<dbReference type="GO" id="GO:0005759">
    <property type="term" value="C:mitochondrial matrix"/>
    <property type="evidence" value="ECO:0007669"/>
    <property type="project" value="UniProtKB-SubCell"/>
</dbReference>
<sequence>MDNRVFTRLIPIIVAMPSSHVMKLALMLNLLFSALALSTPTPATYSSKSAYLSHLSKTNPTLPAGFTAHTSSLTFVPVEAPTLGELPMKLTAIIPPKDSEYAYVLTKNVLCGAPITYIKEMKGERLTSGIIINNKISNVLPSGNGLDSISSLESQFRESFNTPTGHIIPGSTGVIGWSLPVPSMLTSLKTLPQTLSLSPLELASSILTTDRYPKIRSSKNILALGKGAGMIEPNMGTMLVYILTDKKTKNMQSILKSVVDRTFNCITVDGDESTSDQVVLVSSGVSGEISEKDFEKELEGVCKELSRDIVRNGEGTGHIINVKIEGFEGEDEEARELGKAVVNSPLFKTAVAGNDPNVGRVAAKVGSWCGKNNFPCTGLRMTLGGVEIFKNGSFQMDAKKEEELSEYMEECGFGEKVDYMEHEREVELEIIFEGGEGKAEVWGSDLTKEYVAVNADYRS</sequence>
<dbReference type="EC" id="2.3.1.1" evidence="7"/>
<keyword evidence="9" id="KW-1185">Reference proteome</keyword>
<dbReference type="SUPFAM" id="SSF56266">
    <property type="entry name" value="DmpA/ArgJ-like"/>
    <property type="match status" value="1"/>
</dbReference>
<dbReference type="HAMAP" id="MF_01106">
    <property type="entry name" value="ArgJ"/>
    <property type="match status" value="1"/>
</dbReference>
<dbReference type="Proteomes" id="UP001165122">
    <property type="component" value="Unassembled WGS sequence"/>
</dbReference>
<reference evidence="9" key="1">
    <citation type="journal article" date="2023" name="Commun. Biol.">
        <title>Genome analysis of Parmales, the sister group of diatoms, reveals the evolutionary specialization of diatoms from phago-mixotrophs to photoautotrophs.</title>
        <authorList>
            <person name="Ban H."/>
            <person name="Sato S."/>
            <person name="Yoshikawa S."/>
            <person name="Yamada K."/>
            <person name="Nakamura Y."/>
            <person name="Ichinomiya M."/>
            <person name="Sato N."/>
            <person name="Blanc-Mathieu R."/>
            <person name="Endo H."/>
            <person name="Kuwata A."/>
            <person name="Ogata H."/>
        </authorList>
    </citation>
    <scope>NUCLEOTIDE SEQUENCE [LARGE SCALE GENOMIC DNA]</scope>
    <source>
        <strain evidence="9">NIES 3700</strain>
    </source>
</reference>
<dbReference type="InterPro" id="IPR002813">
    <property type="entry name" value="Arg_biosynth_ArgJ"/>
</dbReference>
<organism evidence="8 9">
    <name type="scientific">Triparma laevis f. longispina</name>
    <dbReference type="NCBI Taxonomy" id="1714387"/>
    <lineage>
        <taxon>Eukaryota</taxon>
        <taxon>Sar</taxon>
        <taxon>Stramenopiles</taxon>
        <taxon>Ochrophyta</taxon>
        <taxon>Bolidophyceae</taxon>
        <taxon>Parmales</taxon>
        <taxon>Triparmaceae</taxon>
        <taxon>Triparma</taxon>
    </lineage>
</organism>
<dbReference type="OrthoDB" id="4199794at2759"/>
<keyword evidence="5 7" id="KW-0511">Multifunctional enzyme</keyword>
<name>A0A9W7FPB6_9STRA</name>
<dbReference type="GO" id="GO:0004358">
    <property type="term" value="F:L-glutamate N-acetyltransferase activity, acting on acetyl-L-ornithine as donor"/>
    <property type="evidence" value="ECO:0007669"/>
    <property type="project" value="UniProtKB-UniRule"/>
</dbReference>
<comment type="caution">
    <text evidence="8">The sequence shown here is derived from an EMBL/GenBank/DDBJ whole genome shotgun (WGS) entry which is preliminary data.</text>
</comment>
<evidence type="ECO:0000256" key="1">
    <source>
        <dbReference type="ARBA" id="ARBA00006774"/>
    </source>
</evidence>
<comment type="catalytic activity">
    <reaction evidence="7">
        <text>L-glutamate + acetyl-CoA = N-acetyl-L-glutamate + CoA + H(+)</text>
        <dbReference type="Rhea" id="RHEA:24292"/>
        <dbReference type="ChEBI" id="CHEBI:15378"/>
        <dbReference type="ChEBI" id="CHEBI:29985"/>
        <dbReference type="ChEBI" id="CHEBI:44337"/>
        <dbReference type="ChEBI" id="CHEBI:57287"/>
        <dbReference type="ChEBI" id="CHEBI:57288"/>
        <dbReference type="EC" id="2.3.1.1"/>
    </reaction>
</comment>
<comment type="subcellular location">
    <subcellularLocation>
        <location evidence="7">Mitochondrion matrix</location>
    </subcellularLocation>
</comment>
<keyword evidence="7" id="KW-0028">Amino-acid biosynthesis</keyword>
<keyword evidence="3 7" id="KW-0808">Transferase</keyword>
<comment type="pathway">
    <text evidence="7">Amino-acid biosynthesis; L-arginine biosynthesis; N(2)-acetyl-L-ornithine from L-glutamate: step 1/4.</text>
</comment>
<dbReference type="GO" id="GO:0006526">
    <property type="term" value="P:L-arginine biosynthetic process"/>
    <property type="evidence" value="ECO:0007669"/>
    <property type="project" value="UniProtKB-UniRule"/>
</dbReference>
<comment type="similarity">
    <text evidence="1 7">Belongs to the ArgJ family.</text>
</comment>
<dbReference type="GO" id="GO:0006592">
    <property type="term" value="P:ornithine biosynthetic process"/>
    <property type="evidence" value="ECO:0007669"/>
    <property type="project" value="TreeGrafter"/>
</dbReference>
<dbReference type="Pfam" id="PF01960">
    <property type="entry name" value="ArgJ"/>
    <property type="match status" value="1"/>
</dbReference>
<dbReference type="Gene3D" id="3.60.70.12">
    <property type="entry name" value="L-amino peptidase D-ALA esterase/amidase"/>
    <property type="match status" value="1"/>
</dbReference>
<feature type="binding site" evidence="7">
    <location>
        <position position="208"/>
    </location>
    <ligand>
        <name>substrate</name>
    </ligand>
</feature>
<comment type="caution">
    <text evidence="7">Lacks conserved residue(s) required for the propagation of feature annotation.</text>
</comment>
<keyword evidence="7" id="KW-0496">Mitochondrion</keyword>
<evidence type="ECO:0000256" key="7">
    <source>
        <dbReference type="HAMAP-Rule" id="MF_03124"/>
    </source>
</evidence>
<keyword evidence="6 7" id="KW-0012">Acyltransferase</keyword>
<feature type="binding site" evidence="7">
    <location>
        <position position="459"/>
    </location>
    <ligand>
        <name>substrate</name>
    </ligand>
</feature>
<dbReference type="InterPro" id="IPR042195">
    <property type="entry name" value="ArgJ_beta_C"/>
</dbReference>
<feature type="binding site" evidence="7">
    <location>
        <position position="314"/>
    </location>
    <ligand>
        <name>substrate</name>
    </ligand>
</feature>
<comment type="PTM">
    <text evidence="7">The alpha and beta chains are autoproteolytically processed from a single precursor protein within the mitochondrion.</text>
</comment>
<evidence type="ECO:0000256" key="6">
    <source>
        <dbReference type="ARBA" id="ARBA00023315"/>
    </source>
</evidence>
<evidence type="ECO:0000256" key="2">
    <source>
        <dbReference type="ARBA" id="ARBA00022571"/>
    </source>
</evidence>
<feature type="chain" id="PRO_5041026276" description="Arginine biosynthesis bifunctional protein ArgJ beta chain" evidence="7">
    <location>
        <begin position="237"/>
        <end position="459"/>
    </location>
</feature>
<dbReference type="PANTHER" id="PTHR23100:SF0">
    <property type="entry name" value="ARGININE BIOSYNTHESIS BIFUNCTIONAL PROTEIN ARGJ, MITOCHONDRIAL"/>
    <property type="match status" value="1"/>
</dbReference>
<comment type="pathway">
    <text evidence="7">Amino-acid biosynthesis; L-arginine biosynthesis; L-ornithine and N-acetyl-L-glutamate from L-glutamate and N(2)-acetyl-L-ornithine (cyclic): step 1/1.</text>
</comment>
<evidence type="ECO:0000256" key="4">
    <source>
        <dbReference type="ARBA" id="ARBA00022813"/>
    </source>
</evidence>
<comment type="function">
    <text evidence="7">Catalyzes two activities which are involved in the cyclic version of arginine biosynthesis: the synthesis of acetylglutamate from glutamate and acetyl-CoA, and of ornithine by transacetylation between acetylornithine and glutamate.</text>
</comment>
<feature type="binding site" evidence="7">
    <location>
        <position position="454"/>
    </location>
    <ligand>
        <name>substrate</name>
    </ligand>
</feature>
<keyword evidence="2 7" id="KW-0055">Arginine biosynthesis</keyword>
<evidence type="ECO:0000313" key="9">
    <source>
        <dbReference type="Proteomes" id="UP001165122"/>
    </source>
</evidence>
<dbReference type="AlphaFoldDB" id="A0A9W7FPB6"/>
<dbReference type="EMBL" id="BRXW01000234">
    <property type="protein sequence ID" value="GMI15593.1"/>
    <property type="molecule type" value="Genomic_DNA"/>
</dbReference>
<evidence type="ECO:0000256" key="3">
    <source>
        <dbReference type="ARBA" id="ARBA00022679"/>
    </source>
</evidence>
<accession>A0A9W7FPB6</accession>
<dbReference type="Gene3D" id="3.10.20.340">
    <property type="entry name" value="ArgJ beta chain, C-terminal domain"/>
    <property type="match status" value="1"/>
</dbReference>
<evidence type="ECO:0000256" key="5">
    <source>
        <dbReference type="ARBA" id="ARBA00023268"/>
    </source>
</evidence>
<feature type="binding site" evidence="7">
    <location>
        <position position="226"/>
    </location>
    <ligand>
        <name>substrate</name>
    </ligand>
</feature>
<feature type="site" description="Involved in the stabilization of negative charge on the oxyanion by the formation of the oxyanion hole" evidence="7">
    <location>
        <position position="173"/>
    </location>
</feature>
<feature type="site" description="Involved in the stabilization of negative charge on the oxyanion by the formation of the oxyanion hole" evidence="7">
    <location>
        <position position="172"/>
    </location>
</feature>
<dbReference type="GO" id="GO:0004042">
    <property type="term" value="F:L-glutamate N-acetyltransferase activity"/>
    <property type="evidence" value="ECO:0007669"/>
    <property type="project" value="UniProtKB-UniRule"/>
</dbReference>
<feature type="binding site" evidence="7">
    <location>
        <position position="237"/>
    </location>
    <ligand>
        <name>substrate</name>
    </ligand>
</feature>
<dbReference type="InterPro" id="IPR016117">
    <property type="entry name" value="ArgJ-like_dom_sf"/>
</dbReference>